<dbReference type="AlphaFoldDB" id="A0AAV7NJR2"/>
<evidence type="ECO:0000313" key="3">
    <source>
        <dbReference type="Proteomes" id="UP001066276"/>
    </source>
</evidence>
<name>A0AAV7NJR2_PLEWA</name>
<accession>A0AAV7NJR2</accession>
<feature type="region of interest" description="Disordered" evidence="1">
    <location>
        <begin position="122"/>
        <end position="143"/>
    </location>
</feature>
<reference evidence="2" key="1">
    <citation type="journal article" date="2022" name="bioRxiv">
        <title>Sequencing and chromosome-scale assembly of the giantPleurodeles waltlgenome.</title>
        <authorList>
            <person name="Brown T."/>
            <person name="Elewa A."/>
            <person name="Iarovenko S."/>
            <person name="Subramanian E."/>
            <person name="Araus A.J."/>
            <person name="Petzold A."/>
            <person name="Susuki M."/>
            <person name="Suzuki K.-i.T."/>
            <person name="Hayashi T."/>
            <person name="Toyoda A."/>
            <person name="Oliveira C."/>
            <person name="Osipova E."/>
            <person name="Leigh N.D."/>
            <person name="Simon A."/>
            <person name="Yun M.H."/>
        </authorList>
    </citation>
    <scope>NUCLEOTIDE SEQUENCE</scope>
    <source>
        <strain evidence="2">20211129_DDA</strain>
        <tissue evidence="2">Liver</tissue>
    </source>
</reference>
<keyword evidence="3" id="KW-1185">Reference proteome</keyword>
<protein>
    <submittedName>
        <fullName evidence="2">Uncharacterized protein</fullName>
    </submittedName>
</protein>
<feature type="compositionally biased region" description="Low complexity" evidence="1">
    <location>
        <begin position="40"/>
        <end position="51"/>
    </location>
</feature>
<gene>
    <name evidence="2" type="ORF">NDU88_004424</name>
</gene>
<evidence type="ECO:0000313" key="2">
    <source>
        <dbReference type="EMBL" id="KAJ1116206.1"/>
    </source>
</evidence>
<dbReference type="EMBL" id="JANPWB010000012">
    <property type="protein sequence ID" value="KAJ1116206.1"/>
    <property type="molecule type" value="Genomic_DNA"/>
</dbReference>
<proteinExistence type="predicted"/>
<feature type="region of interest" description="Disordered" evidence="1">
    <location>
        <begin position="36"/>
        <end position="56"/>
    </location>
</feature>
<comment type="caution">
    <text evidence="2">The sequence shown here is derived from an EMBL/GenBank/DDBJ whole genome shotgun (WGS) entry which is preliminary data.</text>
</comment>
<organism evidence="2 3">
    <name type="scientific">Pleurodeles waltl</name>
    <name type="common">Iberian ribbed newt</name>
    <dbReference type="NCBI Taxonomy" id="8319"/>
    <lineage>
        <taxon>Eukaryota</taxon>
        <taxon>Metazoa</taxon>
        <taxon>Chordata</taxon>
        <taxon>Craniata</taxon>
        <taxon>Vertebrata</taxon>
        <taxon>Euteleostomi</taxon>
        <taxon>Amphibia</taxon>
        <taxon>Batrachia</taxon>
        <taxon>Caudata</taxon>
        <taxon>Salamandroidea</taxon>
        <taxon>Salamandridae</taxon>
        <taxon>Pleurodelinae</taxon>
        <taxon>Pleurodeles</taxon>
    </lineage>
</organism>
<evidence type="ECO:0000256" key="1">
    <source>
        <dbReference type="SAM" id="MobiDB-lite"/>
    </source>
</evidence>
<sequence length="143" mass="15114">MGELAAFVVDSVPTLEILNADAETSHVRANQHCGLDRPEAGAPGVAPAGEPECGEVRSGHRDAAKVCGRRQIARFRAGQHCGLDRLGTDVLGGRPGWRVGALKCPTGTQGRRGGRWRESERVLAGAGHSAAGAPVCRSWRDER</sequence>
<dbReference type="Proteomes" id="UP001066276">
    <property type="component" value="Chromosome 8"/>
</dbReference>